<proteinExistence type="predicted"/>
<dbReference type="InterPro" id="IPR007325">
    <property type="entry name" value="KFase/CYL"/>
</dbReference>
<gene>
    <name evidence="1" type="ORF">S01H4_51591</name>
</gene>
<dbReference type="GO" id="GO:0019441">
    <property type="term" value="P:L-tryptophan catabolic process to kynurenine"/>
    <property type="evidence" value="ECO:0007669"/>
    <property type="project" value="InterPro"/>
</dbReference>
<dbReference type="AlphaFoldDB" id="X1D6J7"/>
<dbReference type="SUPFAM" id="SSF102198">
    <property type="entry name" value="Putative cyclase"/>
    <property type="match status" value="1"/>
</dbReference>
<sequence>MSKKVKYIDLSIPIANDTLCDPPLTTPKIEYGDHIRGAEEMACAFPKLKPEEHLPDGKGWVTELITLSTHSGSHMDAPWHYAPVQDREIGERKAMTIDEIPLEWCVGPLIVLDCTDFEEGYVMTPEDIDQKLNQINHKLQEGNIVCVYTNAPKYFGTREYINHGVGVGK</sequence>
<protein>
    <recommendedName>
        <fullName evidence="2">Cyclase family protein</fullName>
    </recommendedName>
</protein>
<organism evidence="1">
    <name type="scientific">marine sediment metagenome</name>
    <dbReference type="NCBI Taxonomy" id="412755"/>
    <lineage>
        <taxon>unclassified sequences</taxon>
        <taxon>metagenomes</taxon>
        <taxon>ecological metagenomes</taxon>
    </lineage>
</organism>
<dbReference type="PANTHER" id="PTHR43564">
    <property type="entry name" value="KYNURENINE FORMAMIDASE-LIKE PROTEIN"/>
    <property type="match status" value="1"/>
</dbReference>
<name>X1D6J7_9ZZZZ</name>
<dbReference type="Gene3D" id="3.50.30.50">
    <property type="entry name" value="Putative cyclase"/>
    <property type="match status" value="1"/>
</dbReference>
<dbReference type="InterPro" id="IPR037175">
    <property type="entry name" value="KFase_sf"/>
</dbReference>
<evidence type="ECO:0000313" key="1">
    <source>
        <dbReference type="EMBL" id="GAH00719.1"/>
    </source>
</evidence>
<evidence type="ECO:0008006" key="2">
    <source>
        <dbReference type="Google" id="ProtNLM"/>
    </source>
</evidence>
<comment type="caution">
    <text evidence="1">The sequence shown here is derived from an EMBL/GenBank/DDBJ whole genome shotgun (WGS) entry which is preliminary data.</text>
</comment>
<dbReference type="PANTHER" id="PTHR43564:SF2">
    <property type="entry name" value="BLR6059 PROTEIN"/>
    <property type="match status" value="1"/>
</dbReference>
<accession>X1D6J7</accession>
<reference evidence="1" key="1">
    <citation type="journal article" date="2014" name="Front. Microbiol.">
        <title>High frequency of phylogenetically diverse reductive dehalogenase-homologous genes in deep subseafloor sedimentary metagenomes.</title>
        <authorList>
            <person name="Kawai M."/>
            <person name="Futagami T."/>
            <person name="Toyoda A."/>
            <person name="Takaki Y."/>
            <person name="Nishi S."/>
            <person name="Hori S."/>
            <person name="Arai W."/>
            <person name="Tsubouchi T."/>
            <person name="Morono Y."/>
            <person name="Uchiyama I."/>
            <person name="Ito T."/>
            <person name="Fujiyama A."/>
            <person name="Inagaki F."/>
            <person name="Takami H."/>
        </authorList>
    </citation>
    <scope>NUCLEOTIDE SEQUENCE</scope>
    <source>
        <strain evidence="1">Expedition CK06-06</strain>
    </source>
</reference>
<dbReference type="Pfam" id="PF04199">
    <property type="entry name" value="Cyclase"/>
    <property type="match status" value="1"/>
</dbReference>
<dbReference type="GO" id="GO:0004061">
    <property type="term" value="F:arylformamidase activity"/>
    <property type="evidence" value="ECO:0007669"/>
    <property type="project" value="InterPro"/>
</dbReference>
<dbReference type="EMBL" id="BART01029396">
    <property type="protein sequence ID" value="GAH00719.1"/>
    <property type="molecule type" value="Genomic_DNA"/>
</dbReference>
<feature type="non-terminal residue" evidence="1">
    <location>
        <position position="169"/>
    </location>
</feature>